<keyword evidence="4" id="KW-1185">Reference proteome</keyword>
<protein>
    <submittedName>
        <fullName evidence="3">Uncharacterized protein</fullName>
    </submittedName>
</protein>
<evidence type="ECO:0000313" key="3">
    <source>
        <dbReference type="EMBL" id="AFZ37947.1"/>
    </source>
</evidence>
<evidence type="ECO:0000256" key="1">
    <source>
        <dbReference type="SAM" id="Phobius"/>
    </source>
</evidence>
<dbReference type="AlphaFoldDB" id="K9Y1S8"/>
<keyword evidence="1" id="KW-1133">Transmembrane helix</keyword>
<reference evidence="4" key="1">
    <citation type="journal article" date="2013" name="Proc. Natl. Acad. Sci. U.S.A.">
        <title>Improving the coverage of the cyanobacterial phylum using diversity-driven genome sequencing.</title>
        <authorList>
            <person name="Shih P.M."/>
            <person name="Wu D."/>
            <person name="Latifi A."/>
            <person name="Axen S.D."/>
            <person name="Fewer D.P."/>
            <person name="Talla E."/>
            <person name="Calteau A."/>
            <person name="Cai F."/>
            <person name="Tandeau de Marsac N."/>
            <person name="Rippka R."/>
            <person name="Herdman M."/>
            <person name="Sivonen K."/>
            <person name="Coursin T."/>
            <person name="Laurent T."/>
            <person name="Goodwin L."/>
            <person name="Nolan M."/>
            <person name="Davenport K.W."/>
            <person name="Han C.S."/>
            <person name="Rubin E.M."/>
            <person name="Eisen J.A."/>
            <person name="Woyke T."/>
            <person name="Gugger M."/>
            <person name="Kerfeld C.A."/>
        </authorList>
    </citation>
    <scope>NUCLEOTIDE SEQUENCE [LARGE SCALE GENOMIC DNA]</scope>
    <source>
        <strain evidence="4">ATCC 29371 / PCC 7437</strain>
    </source>
</reference>
<feature type="transmembrane region" description="Helical" evidence="1">
    <location>
        <begin position="65"/>
        <end position="82"/>
    </location>
</feature>
<dbReference type="KEGG" id="scs:Sta7437_4483"/>
<gene>
    <name evidence="3" type="ordered locus">Sta7437_4483</name>
</gene>
<evidence type="ECO:0000313" key="4">
    <source>
        <dbReference type="Proteomes" id="UP000010473"/>
    </source>
</evidence>
<dbReference type="EMBL" id="CP003653">
    <property type="protein sequence ID" value="AFZ37947.1"/>
    <property type="molecule type" value="Genomic_DNA"/>
</dbReference>
<feature type="signal peptide" evidence="2">
    <location>
        <begin position="1"/>
        <end position="29"/>
    </location>
</feature>
<name>K9Y1S8_STAC7</name>
<evidence type="ECO:0000256" key="2">
    <source>
        <dbReference type="SAM" id="SignalP"/>
    </source>
</evidence>
<feature type="chain" id="PRO_5003938167" evidence="2">
    <location>
        <begin position="30"/>
        <end position="85"/>
    </location>
</feature>
<dbReference type="RefSeq" id="WP_015195601.1">
    <property type="nucleotide sequence ID" value="NC_019748.1"/>
</dbReference>
<accession>K9Y1S8</accession>
<sequence>MKTKFFISTLAIPIIICTNIIFNAQSARAINISKPLTSFIVKNTNGITRAATYACLQNEPCKNNLYWVIGGGIAIVLVGSCLKRD</sequence>
<keyword evidence="2" id="KW-0732">Signal</keyword>
<organism evidence="3 4">
    <name type="scientific">Stanieria cyanosphaera (strain ATCC 29371 / PCC 7437)</name>
    <dbReference type="NCBI Taxonomy" id="111780"/>
    <lineage>
        <taxon>Bacteria</taxon>
        <taxon>Bacillati</taxon>
        <taxon>Cyanobacteriota</taxon>
        <taxon>Cyanophyceae</taxon>
        <taxon>Pleurocapsales</taxon>
        <taxon>Dermocarpellaceae</taxon>
        <taxon>Stanieria</taxon>
    </lineage>
</organism>
<proteinExistence type="predicted"/>
<keyword evidence="1" id="KW-0472">Membrane</keyword>
<dbReference type="Proteomes" id="UP000010473">
    <property type="component" value="Chromosome"/>
</dbReference>
<keyword evidence="1" id="KW-0812">Transmembrane</keyword>
<dbReference type="HOGENOM" id="CLU_2511075_0_0_3"/>